<dbReference type="AlphaFoldDB" id="A0A085NSZ0"/>
<evidence type="ECO:0000313" key="2">
    <source>
        <dbReference type="EMBL" id="KFD72586.1"/>
    </source>
</evidence>
<name>A0A085NSZ0_9BILA</name>
<organism evidence="2">
    <name type="scientific">Trichuris suis</name>
    <name type="common">pig whipworm</name>
    <dbReference type="NCBI Taxonomy" id="68888"/>
    <lineage>
        <taxon>Eukaryota</taxon>
        <taxon>Metazoa</taxon>
        <taxon>Ecdysozoa</taxon>
        <taxon>Nematoda</taxon>
        <taxon>Enoplea</taxon>
        <taxon>Dorylaimia</taxon>
        <taxon>Trichinellida</taxon>
        <taxon>Trichuridae</taxon>
        <taxon>Trichuris</taxon>
    </lineage>
</organism>
<accession>A0A085NSZ0</accession>
<dbReference type="EMBL" id="KL367477">
    <property type="protein sequence ID" value="KFD72586.1"/>
    <property type="molecule type" value="Genomic_DNA"/>
</dbReference>
<dbReference type="Proteomes" id="UP000030764">
    <property type="component" value="Unassembled WGS sequence"/>
</dbReference>
<sequence length="77" mass="8438">MLPNAFRGLGERRRSCQLIQADAMIPAVGNSVVDYGLPKSLSAGKQDTRVKTLSLEKGRHILSKLEVHAHGKDVNKE</sequence>
<dbReference type="EMBL" id="KL363202">
    <property type="protein sequence ID" value="KFD55056.1"/>
    <property type="molecule type" value="Genomic_DNA"/>
</dbReference>
<dbReference type="Proteomes" id="UP000030758">
    <property type="component" value="Unassembled WGS sequence"/>
</dbReference>
<gene>
    <name evidence="1" type="ORF">M513_03974</name>
    <name evidence="2" type="ORF">M514_03974</name>
</gene>
<evidence type="ECO:0000313" key="3">
    <source>
        <dbReference type="Proteomes" id="UP000030764"/>
    </source>
</evidence>
<evidence type="ECO:0000313" key="1">
    <source>
        <dbReference type="EMBL" id="KFD55056.1"/>
    </source>
</evidence>
<proteinExistence type="predicted"/>
<reference evidence="2 3" key="1">
    <citation type="journal article" date="2014" name="Nat. Genet.">
        <title>Genome and transcriptome of the porcine whipworm Trichuris suis.</title>
        <authorList>
            <person name="Jex A.R."/>
            <person name="Nejsum P."/>
            <person name="Schwarz E.M."/>
            <person name="Hu L."/>
            <person name="Young N.D."/>
            <person name="Hall R.S."/>
            <person name="Korhonen P.K."/>
            <person name="Liao S."/>
            <person name="Thamsborg S."/>
            <person name="Xia J."/>
            <person name="Xu P."/>
            <person name="Wang S."/>
            <person name="Scheerlinck J.P."/>
            <person name="Hofmann A."/>
            <person name="Sternberg P.W."/>
            <person name="Wang J."/>
            <person name="Gasser R.B."/>
        </authorList>
    </citation>
    <scope>NUCLEOTIDE SEQUENCE [LARGE SCALE GENOMIC DNA]</scope>
    <source>
        <strain evidence="2">DCEP-RM93F</strain>
        <strain evidence="1">DCEP-RM93M</strain>
    </source>
</reference>
<keyword evidence="3" id="KW-1185">Reference proteome</keyword>
<protein>
    <submittedName>
        <fullName evidence="2">Uncharacterized protein</fullName>
    </submittedName>
</protein>